<gene>
    <name evidence="2" type="ORF">B0H16DRAFT_676763</name>
</gene>
<comment type="caution">
    <text evidence="2">The sequence shown here is derived from an EMBL/GenBank/DDBJ whole genome shotgun (WGS) entry which is preliminary data.</text>
</comment>
<evidence type="ECO:0000313" key="3">
    <source>
        <dbReference type="Proteomes" id="UP001215598"/>
    </source>
</evidence>
<organism evidence="2 3">
    <name type="scientific">Mycena metata</name>
    <dbReference type="NCBI Taxonomy" id="1033252"/>
    <lineage>
        <taxon>Eukaryota</taxon>
        <taxon>Fungi</taxon>
        <taxon>Dikarya</taxon>
        <taxon>Basidiomycota</taxon>
        <taxon>Agaricomycotina</taxon>
        <taxon>Agaricomycetes</taxon>
        <taxon>Agaricomycetidae</taxon>
        <taxon>Agaricales</taxon>
        <taxon>Marasmiineae</taxon>
        <taxon>Mycenaceae</taxon>
        <taxon>Mycena</taxon>
    </lineage>
</organism>
<proteinExistence type="predicted"/>
<feature type="compositionally biased region" description="Gly residues" evidence="1">
    <location>
        <begin position="216"/>
        <end position="261"/>
    </location>
</feature>
<accession>A0AAD7J7X5</accession>
<dbReference type="EMBL" id="JARKIB010000045">
    <property type="protein sequence ID" value="KAJ7757034.1"/>
    <property type="molecule type" value="Genomic_DNA"/>
</dbReference>
<dbReference type="AlphaFoldDB" id="A0AAD7J7X5"/>
<protein>
    <submittedName>
        <fullName evidence="2">Uncharacterized protein</fullName>
    </submittedName>
</protein>
<evidence type="ECO:0000313" key="2">
    <source>
        <dbReference type="EMBL" id="KAJ7757034.1"/>
    </source>
</evidence>
<dbReference type="Proteomes" id="UP001215598">
    <property type="component" value="Unassembled WGS sequence"/>
</dbReference>
<feature type="region of interest" description="Disordered" evidence="1">
    <location>
        <begin position="204"/>
        <end position="321"/>
    </location>
</feature>
<reference evidence="2" key="1">
    <citation type="submission" date="2023-03" db="EMBL/GenBank/DDBJ databases">
        <title>Massive genome expansion in bonnet fungi (Mycena s.s.) driven by repeated elements and novel gene families across ecological guilds.</title>
        <authorList>
            <consortium name="Lawrence Berkeley National Laboratory"/>
            <person name="Harder C.B."/>
            <person name="Miyauchi S."/>
            <person name="Viragh M."/>
            <person name="Kuo A."/>
            <person name="Thoen E."/>
            <person name="Andreopoulos B."/>
            <person name="Lu D."/>
            <person name="Skrede I."/>
            <person name="Drula E."/>
            <person name="Henrissat B."/>
            <person name="Morin E."/>
            <person name="Kohler A."/>
            <person name="Barry K."/>
            <person name="LaButti K."/>
            <person name="Morin E."/>
            <person name="Salamov A."/>
            <person name="Lipzen A."/>
            <person name="Mereny Z."/>
            <person name="Hegedus B."/>
            <person name="Baldrian P."/>
            <person name="Stursova M."/>
            <person name="Weitz H."/>
            <person name="Taylor A."/>
            <person name="Grigoriev I.V."/>
            <person name="Nagy L.G."/>
            <person name="Martin F."/>
            <person name="Kauserud H."/>
        </authorList>
    </citation>
    <scope>NUCLEOTIDE SEQUENCE</scope>
    <source>
        <strain evidence="2">CBHHK182m</strain>
    </source>
</reference>
<sequence>MLTSYPDTVTAPDSDWSKPNSPSTTTMVDTQTLAPPLGGRPIYRSLKSTRPHLPTIMSTPRPKTPLRRSHSSPPSVTPEKKPWLALLPPQDVDVYDYVDILELYLSNDLAPYLEEERGLTSIFENIRENPRFHAPASRSAIEALAPSIFAPAACQVLKSYYAGLHGEDDDCDLQCGGLGDTTISQIFRKFLSSLVDLAASLAQGASSSGKPPSDGNGDGNGNDGGNGNGIGDGDGKGEVPGGDRAGGGAGGESGGAGGGGPNDEEDLLFSKLPLKDIPVPARTTPPRPTKPPKLSKAERRAATSLNPPATTPTAPTAVDARRGQCRTQALRLAIGIFPNPPPLIHPLLPSLLDPSNDTKPSLTLFHATRLSSLRLFRLDGINPNPYSHSNYFSAAPSFNLADSVEAAVFHVLHGTPTVRNPITHAPTDPILVFEFQINMSGSKIHNLLRSDEPLQVANADLSKWVKSNYDALGKAPTPKNVDFVIGPFLVVGFPL</sequence>
<feature type="region of interest" description="Disordered" evidence="1">
    <location>
        <begin position="1"/>
        <end position="82"/>
    </location>
</feature>
<feature type="compositionally biased region" description="Polar residues" evidence="1">
    <location>
        <begin position="17"/>
        <end position="33"/>
    </location>
</feature>
<keyword evidence="3" id="KW-1185">Reference proteome</keyword>
<evidence type="ECO:0000256" key="1">
    <source>
        <dbReference type="SAM" id="MobiDB-lite"/>
    </source>
</evidence>
<feature type="compositionally biased region" description="Low complexity" evidence="1">
    <location>
        <begin position="302"/>
        <end position="317"/>
    </location>
</feature>
<name>A0AAD7J7X5_9AGAR</name>